<evidence type="ECO:0000313" key="5">
    <source>
        <dbReference type="EMBL" id="CAB9507773.1"/>
    </source>
</evidence>
<dbReference type="PANTHER" id="PTHR48065:SF69">
    <property type="entry name" value="OS07G0466500 PROTEIN"/>
    <property type="match status" value="1"/>
</dbReference>
<evidence type="ECO:0000256" key="1">
    <source>
        <dbReference type="ARBA" id="ARBA00022614"/>
    </source>
</evidence>
<dbReference type="AlphaFoldDB" id="A0A9N8HAH2"/>
<name>A0A9N8HAH2_9STRA</name>
<gene>
    <name evidence="5" type="ORF">SEMRO_320_G116430.1</name>
</gene>
<keyword evidence="6" id="KW-1185">Reference proteome</keyword>
<keyword evidence="1" id="KW-0433">Leucine-rich repeat</keyword>
<keyword evidence="3 4" id="KW-0472">Membrane</keyword>
<protein>
    <submittedName>
        <fullName evidence="5">Leucine Rich Repeat</fullName>
    </submittedName>
</protein>
<sequence length="687" mass="74362">MPHRANGNIVDKLVAKGHIPLQHSGSILTEETGTGTREKTLAEGHARNCKDMSASKAVENQDSNGTGEVVAIGMETLRQRAPEVFIADDGVPGAYAQATDLGHSHVAGDGIPGAYAFGGIGDESTEQETDLDQSHGVALPAPNNNTGIPSATPVEDLERAEEVVGGRIVPARGSDKMEFPWAWGFWLLLVVVVVVIPTVLVREAEDGSVAQATSSSPSFAPSPSPTIVFILDLPMHTKEAILDDPESSQFQAYQWIQNDPNRKNYTQGKLMQRFVLATLYYATNGDDWFGNDKWLNYDADECHDWFNLASLPPLYFDVCTTEGDFNALVLVHNSMKGTLPRELGLLTGLQALILGDGFLNGPIPSEIWELPILWVLAVYRNQLTGTLPPEGMVAAQSSKSYLDLAGNQLSGRIPSELGLSRHLSHFSVGDNQMTGTLPEELGNIATLEYLGLNANGFTGTIQGSPFQGWGNLTHLFLRDNLFTGQFPTEVGLLTSLEELYIYNNSFSGSLPSELGNLGGKTLRRIVVSNNIFNGSISDSIWHLSGLEELQVDLNFFTGTLPSDCGVTLGSALRMFDVALNQFHGTIPSSIGLWTDLRRLDLRGNDFEGSLPSEVWQMSSLRELWVGSNLKGYIPPNASFPAMEAFNLSGSMISGTIPNQLCNSSSKLDVLDYSCSEILCGCDCPCGR</sequence>
<dbReference type="InterPro" id="IPR032675">
    <property type="entry name" value="LRR_dom_sf"/>
</dbReference>
<evidence type="ECO:0000313" key="6">
    <source>
        <dbReference type="Proteomes" id="UP001153069"/>
    </source>
</evidence>
<dbReference type="Gene3D" id="3.80.10.10">
    <property type="entry name" value="Ribonuclease Inhibitor"/>
    <property type="match status" value="2"/>
</dbReference>
<keyword evidence="4" id="KW-1133">Transmembrane helix</keyword>
<reference evidence="5" key="1">
    <citation type="submission" date="2020-06" db="EMBL/GenBank/DDBJ databases">
        <authorList>
            <consortium name="Plant Systems Biology data submission"/>
        </authorList>
    </citation>
    <scope>NUCLEOTIDE SEQUENCE</scope>
    <source>
        <strain evidence="5">D6</strain>
    </source>
</reference>
<proteinExistence type="predicted"/>
<dbReference type="EMBL" id="CAICTM010000319">
    <property type="protein sequence ID" value="CAB9507773.1"/>
    <property type="molecule type" value="Genomic_DNA"/>
</dbReference>
<dbReference type="OrthoDB" id="2021138at2759"/>
<keyword evidence="4" id="KW-0812">Transmembrane</keyword>
<comment type="caution">
    <text evidence="5">The sequence shown here is derived from an EMBL/GenBank/DDBJ whole genome shotgun (WGS) entry which is preliminary data.</text>
</comment>
<dbReference type="Proteomes" id="UP001153069">
    <property type="component" value="Unassembled WGS sequence"/>
</dbReference>
<evidence type="ECO:0000256" key="2">
    <source>
        <dbReference type="ARBA" id="ARBA00022737"/>
    </source>
</evidence>
<dbReference type="PANTHER" id="PTHR48065">
    <property type="entry name" value="OS10G0469600 PROTEIN"/>
    <property type="match status" value="1"/>
</dbReference>
<organism evidence="5 6">
    <name type="scientific">Seminavis robusta</name>
    <dbReference type="NCBI Taxonomy" id="568900"/>
    <lineage>
        <taxon>Eukaryota</taxon>
        <taxon>Sar</taxon>
        <taxon>Stramenopiles</taxon>
        <taxon>Ochrophyta</taxon>
        <taxon>Bacillariophyta</taxon>
        <taxon>Bacillariophyceae</taxon>
        <taxon>Bacillariophycidae</taxon>
        <taxon>Naviculales</taxon>
        <taxon>Naviculaceae</taxon>
        <taxon>Seminavis</taxon>
    </lineage>
</organism>
<evidence type="ECO:0000256" key="3">
    <source>
        <dbReference type="ARBA" id="ARBA00023136"/>
    </source>
</evidence>
<dbReference type="Pfam" id="PF00560">
    <property type="entry name" value="LRR_1"/>
    <property type="match status" value="3"/>
</dbReference>
<evidence type="ECO:0000256" key="4">
    <source>
        <dbReference type="SAM" id="Phobius"/>
    </source>
</evidence>
<keyword evidence="2" id="KW-0677">Repeat</keyword>
<dbReference type="FunFam" id="3.80.10.10:FF:000095">
    <property type="entry name" value="LRR receptor-like serine/threonine-protein kinase GSO1"/>
    <property type="match status" value="1"/>
</dbReference>
<dbReference type="InterPro" id="IPR001611">
    <property type="entry name" value="Leu-rich_rpt"/>
</dbReference>
<accession>A0A9N8HAH2</accession>
<dbReference type="SUPFAM" id="SSF52047">
    <property type="entry name" value="RNI-like"/>
    <property type="match status" value="1"/>
</dbReference>
<feature type="transmembrane region" description="Helical" evidence="4">
    <location>
        <begin position="181"/>
        <end position="201"/>
    </location>
</feature>